<evidence type="ECO:0000313" key="5">
    <source>
        <dbReference type="Proteomes" id="UP000663829"/>
    </source>
</evidence>
<evidence type="ECO:0000313" key="2">
    <source>
        <dbReference type="EMBL" id="CAF1385868.1"/>
    </source>
</evidence>
<dbReference type="EMBL" id="CAJOBC010082096">
    <property type="protein sequence ID" value="CAF4280873.1"/>
    <property type="molecule type" value="Genomic_DNA"/>
</dbReference>
<dbReference type="EMBL" id="CAJNOQ010016695">
    <property type="protein sequence ID" value="CAF1385868.1"/>
    <property type="molecule type" value="Genomic_DNA"/>
</dbReference>
<protein>
    <submittedName>
        <fullName evidence="2">Uncharacterized protein</fullName>
    </submittedName>
</protein>
<organism evidence="2 5">
    <name type="scientific">Didymodactylos carnosus</name>
    <dbReference type="NCBI Taxonomy" id="1234261"/>
    <lineage>
        <taxon>Eukaryota</taxon>
        <taxon>Metazoa</taxon>
        <taxon>Spiralia</taxon>
        <taxon>Gnathifera</taxon>
        <taxon>Rotifera</taxon>
        <taxon>Eurotatoria</taxon>
        <taxon>Bdelloidea</taxon>
        <taxon>Philodinida</taxon>
        <taxon>Philodinidae</taxon>
        <taxon>Didymodactylos</taxon>
    </lineage>
</organism>
<accession>A0A815JZ36</accession>
<name>A0A815JZ36_9BILA</name>
<dbReference type="Proteomes" id="UP000663829">
    <property type="component" value="Unassembled WGS sequence"/>
</dbReference>
<dbReference type="EMBL" id="CAJOBA010001214">
    <property type="protein sequence ID" value="CAF3582793.1"/>
    <property type="molecule type" value="Genomic_DNA"/>
</dbReference>
<reference evidence="2" key="1">
    <citation type="submission" date="2021-02" db="EMBL/GenBank/DDBJ databases">
        <authorList>
            <person name="Nowell W R."/>
        </authorList>
    </citation>
    <scope>NUCLEOTIDE SEQUENCE</scope>
</reference>
<dbReference type="Proteomes" id="UP000682733">
    <property type="component" value="Unassembled WGS sequence"/>
</dbReference>
<proteinExistence type="predicted"/>
<evidence type="ECO:0000313" key="3">
    <source>
        <dbReference type="EMBL" id="CAF3582793.1"/>
    </source>
</evidence>
<dbReference type="Proteomes" id="UP000681722">
    <property type="component" value="Unassembled WGS sequence"/>
</dbReference>
<dbReference type="PROSITE" id="PS51257">
    <property type="entry name" value="PROKAR_LIPOPROTEIN"/>
    <property type="match status" value="1"/>
</dbReference>
<evidence type="ECO:0000313" key="4">
    <source>
        <dbReference type="EMBL" id="CAF4280873.1"/>
    </source>
</evidence>
<comment type="caution">
    <text evidence="2">The sequence shown here is derived from an EMBL/GenBank/DDBJ whole genome shotgun (WGS) entry which is preliminary data.</text>
</comment>
<dbReference type="EMBL" id="CAJNOK010001214">
    <property type="protein sequence ID" value="CAF0799541.1"/>
    <property type="molecule type" value="Genomic_DNA"/>
</dbReference>
<evidence type="ECO:0000313" key="1">
    <source>
        <dbReference type="EMBL" id="CAF0799541.1"/>
    </source>
</evidence>
<keyword evidence="5" id="KW-1185">Reference proteome</keyword>
<dbReference type="AlphaFoldDB" id="A0A815JZ36"/>
<gene>
    <name evidence="2" type="ORF">GPM918_LOCUS32554</name>
    <name evidence="1" type="ORF">OVA965_LOCUS4571</name>
    <name evidence="4" type="ORF">SRO942_LOCUS33223</name>
    <name evidence="3" type="ORF">TMI583_LOCUS4569</name>
</gene>
<sequence length="93" mass="10545">MPERNLPASAVVVGCYLTACERLNINDTIGMELTDDQPDRGLLKVFIAQLRQHHDLHSLCYSCLYPSSATPSRIDNFHRGIDKRPDFDQDVQT</sequence>
<dbReference type="Proteomes" id="UP000677228">
    <property type="component" value="Unassembled WGS sequence"/>
</dbReference>